<evidence type="ECO:0000256" key="5">
    <source>
        <dbReference type="ARBA" id="ARBA00044690"/>
    </source>
</evidence>
<evidence type="ECO:0000259" key="7">
    <source>
        <dbReference type="SMART" id="SM00849"/>
    </source>
</evidence>
<protein>
    <recommendedName>
        <fullName evidence="3">Metallo-beta-lactamase domain-containing protein 1</fullName>
    </recommendedName>
    <alternativeName>
        <fullName evidence="4">Endoribonuclease MBLAC1</fullName>
    </alternativeName>
</protein>
<dbReference type="SUPFAM" id="SSF56281">
    <property type="entry name" value="Metallo-hydrolase/oxidoreductase"/>
    <property type="match status" value="1"/>
</dbReference>
<comment type="function">
    <text evidence="6">Endoribonuclease that catalyzes the hydrolysis of histone-coding pre-mRNA 3'-end. Involved in histone pre-mRNA processing during the S-phase of the cell cycle, which is required for entering/progressing through S-phase. Cleaves histone pre-mRNA at a major and a minor cleavage site after the 5'-ACCCA-3' and the 5'-ACCCACA-3' sequence, respectively, and located downstream of the stem-loop. May require the presence of the HDE element located at the histone pre-RNA 3'-end to avoid non-specific cleavage.</text>
</comment>
<dbReference type="InterPro" id="IPR001279">
    <property type="entry name" value="Metallo-B-lactamas"/>
</dbReference>
<dbReference type="GeneID" id="108744782"/>
<dbReference type="InterPro" id="IPR039344">
    <property type="entry name" value="MBLAC1"/>
</dbReference>
<comment type="subcellular location">
    <subcellularLocation>
        <location evidence="1">Cytoplasm</location>
        <location evidence="1">Cytosol</location>
    </subcellularLocation>
</comment>
<dbReference type="PANTHER" id="PTHR23200">
    <property type="entry name" value="METALLO-BETA-LACTAMASE DOMAIN-CONTAINING PROTEIN 1"/>
    <property type="match status" value="1"/>
</dbReference>
<dbReference type="SMART" id="SM00849">
    <property type="entry name" value="Lactamase_B"/>
    <property type="match status" value="1"/>
</dbReference>
<dbReference type="Proteomes" id="UP000192223">
    <property type="component" value="Unplaced"/>
</dbReference>
<dbReference type="InterPro" id="IPR036866">
    <property type="entry name" value="RibonucZ/Hydroxyglut_hydro"/>
</dbReference>
<comment type="catalytic activity">
    <reaction evidence="5">
        <text>a ribonucleotidyl-ribonucleotide-RNA + H2O = a 3'-end ribonucleotide-RNA + a 5'-end 5'-phospho-ribonucleoside-RNA + H(+)</text>
        <dbReference type="Rhea" id="RHEA:68096"/>
        <dbReference type="Rhea" id="RHEA-COMP:15179"/>
        <dbReference type="Rhea" id="RHEA-COMP:17355"/>
        <dbReference type="Rhea" id="RHEA-COMP:17428"/>
        <dbReference type="ChEBI" id="CHEBI:15377"/>
        <dbReference type="ChEBI" id="CHEBI:15378"/>
        <dbReference type="ChEBI" id="CHEBI:74896"/>
        <dbReference type="ChEBI" id="CHEBI:138282"/>
        <dbReference type="ChEBI" id="CHEBI:173118"/>
    </reaction>
    <physiologicalReaction direction="left-to-right" evidence="5">
        <dbReference type="Rhea" id="RHEA:68097"/>
    </physiologicalReaction>
</comment>
<evidence type="ECO:0000313" key="8">
    <source>
        <dbReference type="Proteomes" id="UP000192223"/>
    </source>
</evidence>
<dbReference type="CDD" id="cd07711">
    <property type="entry name" value="MBLAC1-like_MBL-fold"/>
    <property type="match status" value="1"/>
</dbReference>
<evidence type="ECO:0000256" key="3">
    <source>
        <dbReference type="ARBA" id="ARBA00014856"/>
    </source>
</evidence>
<gene>
    <name evidence="9" type="primary">LOC108744782</name>
</gene>
<dbReference type="GO" id="GO:0005829">
    <property type="term" value="C:cytosol"/>
    <property type="evidence" value="ECO:0007669"/>
    <property type="project" value="UniProtKB-SubCell"/>
</dbReference>
<proteinExistence type="predicted"/>
<dbReference type="GO" id="GO:0031123">
    <property type="term" value="P:RNA 3'-end processing"/>
    <property type="evidence" value="ECO:0007669"/>
    <property type="project" value="UniProtKB-ARBA"/>
</dbReference>
<evidence type="ECO:0000256" key="4">
    <source>
        <dbReference type="ARBA" id="ARBA00032988"/>
    </source>
</evidence>
<sequence>MNNTKLTVLFEGYSDLVENGMNANSSCTLLTGQKNVIIDTMTAWDGEKLIVRLKELNLSCSDIDYVVCTHGHSDHIGCNYLFLNATHIVGFSVSHKDFYHNVDFNTQLEYKLGEYVKVVPTPGHTLQDVSVIAKVPDLGTVAITGDLFENENDLNDESIWISAGSDSQELQRKNRNFILSLADWIVPGHGPMFKVKNVNELNIK</sequence>
<dbReference type="Pfam" id="PF00753">
    <property type="entry name" value="Lactamase_B"/>
    <property type="match status" value="1"/>
</dbReference>
<dbReference type="AlphaFoldDB" id="A0A1W4XTS7"/>
<organism evidence="8 9">
    <name type="scientific">Agrilus planipennis</name>
    <name type="common">Emerald ash borer</name>
    <name type="synonym">Agrilus marcopoli</name>
    <dbReference type="NCBI Taxonomy" id="224129"/>
    <lineage>
        <taxon>Eukaryota</taxon>
        <taxon>Metazoa</taxon>
        <taxon>Ecdysozoa</taxon>
        <taxon>Arthropoda</taxon>
        <taxon>Hexapoda</taxon>
        <taxon>Insecta</taxon>
        <taxon>Pterygota</taxon>
        <taxon>Neoptera</taxon>
        <taxon>Endopterygota</taxon>
        <taxon>Coleoptera</taxon>
        <taxon>Polyphaga</taxon>
        <taxon>Elateriformia</taxon>
        <taxon>Buprestoidea</taxon>
        <taxon>Buprestidae</taxon>
        <taxon>Agrilinae</taxon>
        <taxon>Agrilus</taxon>
    </lineage>
</organism>
<keyword evidence="8" id="KW-1185">Reference proteome</keyword>
<dbReference type="KEGG" id="apln:108744782"/>
<feature type="domain" description="Metallo-beta-lactamase" evidence="7">
    <location>
        <begin position="24"/>
        <end position="189"/>
    </location>
</feature>
<reference evidence="9" key="1">
    <citation type="submission" date="2025-08" db="UniProtKB">
        <authorList>
            <consortium name="RefSeq"/>
        </authorList>
    </citation>
    <scope>IDENTIFICATION</scope>
    <source>
        <tissue evidence="9">Entire body</tissue>
    </source>
</reference>
<evidence type="ECO:0000256" key="2">
    <source>
        <dbReference type="ARBA" id="ARBA00011738"/>
    </source>
</evidence>
<dbReference type="Gene3D" id="3.60.15.10">
    <property type="entry name" value="Ribonuclease Z/Hydroxyacylglutathione hydrolase-like"/>
    <property type="match status" value="1"/>
</dbReference>
<evidence type="ECO:0000256" key="6">
    <source>
        <dbReference type="ARBA" id="ARBA00045869"/>
    </source>
</evidence>
<dbReference type="RefSeq" id="XP_018336197.1">
    <property type="nucleotide sequence ID" value="XM_018480695.2"/>
</dbReference>
<name>A0A1W4XTS7_AGRPL</name>
<evidence type="ECO:0000313" key="9">
    <source>
        <dbReference type="RefSeq" id="XP_018336197.1"/>
    </source>
</evidence>
<dbReference type="InParanoid" id="A0A1W4XTS7"/>
<dbReference type="FunCoup" id="A0A1W4XTS7">
    <property type="interactions" value="14"/>
</dbReference>
<dbReference type="OrthoDB" id="10250730at2759"/>
<accession>A0A1W4XTS7</accession>
<evidence type="ECO:0000256" key="1">
    <source>
        <dbReference type="ARBA" id="ARBA00004514"/>
    </source>
</evidence>
<comment type="subunit">
    <text evidence="2">Homodimer.</text>
</comment>
<dbReference type="PANTHER" id="PTHR23200:SF48">
    <property type="entry name" value="METALLO-BETA-LACTAMASE DOMAIN-CONTAINING PROTEIN 1"/>
    <property type="match status" value="1"/>
</dbReference>